<dbReference type="AlphaFoldDB" id="A0A7H2BFG4"/>
<dbReference type="GeneID" id="96623355"/>
<dbReference type="InterPro" id="IPR018721">
    <property type="entry name" value="DUF2252"/>
</dbReference>
<proteinExistence type="predicted"/>
<reference evidence="1 2" key="1">
    <citation type="submission" date="2020-09" db="EMBL/GenBank/DDBJ databases">
        <title>Investigation of environmental microbes.</title>
        <authorList>
            <person name="Ou Y."/>
            <person name="Kang Q."/>
        </authorList>
    </citation>
    <scope>NUCLEOTIDE SEQUENCE [LARGE SCALE GENOMIC DNA]</scope>
    <source>
        <strain evidence="1 2">KJZ-14</strain>
    </source>
</reference>
<organism evidence="1 2">
    <name type="scientific">Rothia terrae</name>
    <dbReference type="NCBI Taxonomy" id="396015"/>
    <lineage>
        <taxon>Bacteria</taxon>
        <taxon>Bacillati</taxon>
        <taxon>Actinomycetota</taxon>
        <taxon>Actinomycetes</taxon>
        <taxon>Micrococcales</taxon>
        <taxon>Micrococcaceae</taxon>
        <taxon>Rothia</taxon>
    </lineage>
</organism>
<sequence length="445" mass="50020">MLSKSDIAALSEPIKRERKPLDILMEQNQTRLAHLVPVRMGRMLESPFAYYRGTAGIMAADLATVPNSSVHMLICGDAHISNFGFYASPERKLLFDLNDFDESGYGPWEWDLKRLMASVYLAALDNKESEDTAFEITRKTSKYYRETLLEMLELDTLERFYYSVDADNILPTLTHGKMRKQFEKITNKARTRNSAQALAKFAVREENGSHRIVDQPPLTMHSDALPKDVQETLWGKYINSASSEIRYLLQSFEVVDQVLRVVGVGSVGTRCYISLLEDVNRAPLFLQIKEAQTSVLYQYGKMGSQAHIPGGNEIRGNGYRVVASQKVLQAQSDMFLGWVDRIPGHDGLPRDYYVRQFRDMKGSINLAALDANSLKGTAKLCASLLARAHAQSHRIGDIAIFAEGGKPLDIALAQWSKGYAQQCMKDFENLKYVAEKGVVPVQYGL</sequence>
<accession>A0A7H2BFG4</accession>
<evidence type="ECO:0000313" key="2">
    <source>
        <dbReference type="Proteomes" id="UP000516404"/>
    </source>
</evidence>
<evidence type="ECO:0000313" key="1">
    <source>
        <dbReference type="EMBL" id="QNV38410.1"/>
    </source>
</evidence>
<protein>
    <submittedName>
        <fullName evidence="1">DUF2252 domain-containing protein</fullName>
    </submittedName>
</protein>
<dbReference type="Proteomes" id="UP000516404">
    <property type="component" value="Chromosome"/>
</dbReference>
<dbReference type="RefSeq" id="WP_190725079.1">
    <property type="nucleotide sequence ID" value="NZ_CP061539.1"/>
</dbReference>
<gene>
    <name evidence="1" type="ORF">IDM49_03830</name>
</gene>
<name>A0A7H2BFG4_9MICC</name>
<dbReference type="KEGG" id="rter:IDM49_03830"/>
<dbReference type="PANTHER" id="PTHR39441">
    <property type="entry name" value="DUF2252 DOMAIN-CONTAINING PROTEIN"/>
    <property type="match status" value="1"/>
</dbReference>
<keyword evidence="2" id="KW-1185">Reference proteome</keyword>
<dbReference type="PANTHER" id="PTHR39441:SF1">
    <property type="entry name" value="DUF2252 DOMAIN-CONTAINING PROTEIN"/>
    <property type="match status" value="1"/>
</dbReference>
<dbReference type="EMBL" id="CP061539">
    <property type="protein sequence ID" value="QNV38410.1"/>
    <property type="molecule type" value="Genomic_DNA"/>
</dbReference>
<dbReference type="Pfam" id="PF10009">
    <property type="entry name" value="DUF2252"/>
    <property type="match status" value="1"/>
</dbReference>